<dbReference type="Proteomes" id="UP000603545">
    <property type="component" value="Unassembled WGS sequence"/>
</dbReference>
<evidence type="ECO:0000313" key="2">
    <source>
        <dbReference type="Proteomes" id="UP000603545"/>
    </source>
</evidence>
<gene>
    <name evidence="1" type="ORF">H8E80_09215</name>
</gene>
<accession>A0A8J6N9I9</accession>
<evidence type="ECO:0000313" key="1">
    <source>
        <dbReference type="EMBL" id="MBC8200201.1"/>
    </source>
</evidence>
<organism evidence="1 2">
    <name type="scientific">Candidatus Desulfaltia bathyphila</name>
    <dbReference type="NCBI Taxonomy" id="2841697"/>
    <lineage>
        <taxon>Bacteria</taxon>
        <taxon>Pseudomonadati</taxon>
        <taxon>Thermodesulfobacteriota</taxon>
        <taxon>Desulfobacteria</taxon>
        <taxon>Desulfobacterales</taxon>
        <taxon>Desulfobacterales incertae sedis</taxon>
        <taxon>Candidatus Desulfaltia</taxon>
    </lineage>
</organism>
<dbReference type="AlphaFoldDB" id="A0A8J6N9I9"/>
<name>A0A8J6N9I9_9BACT</name>
<proteinExistence type="predicted"/>
<sequence>MRQKFIIKNNNPKSELNIKEYANLDREHKNNLLKSNQESFSLLCEETYDKELILSAIGKGKKNLVSAIRTHNMYPIIMYAEKIADSVIELYNTENNLSVELLFDDKEFLDSVKSTKIT</sequence>
<protein>
    <submittedName>
        <fullName evidence="1">Uncharacterized protein</fullName>
    </submittedName>
</protein>
<reference evidence="1 2" key="1">
    <citation type="submission" date="2020-08" db="EMBL/GenBank/DDBJ databases">
        <title>Bridging the membrane lipid divide: bacteria of the FCB group superphylum have the potential to synthesize archaeal ether lipids.</title>
        <authorList>
            <person name="Villanueva L."/>
            <person name="Von Meijenfeldt F.A.B."/>
            <person name="Westbye A.B."/>
            <person name="Yadav S."/>
            <person name="Hopmans E.C."/>
            <person name="Dutilh B.E."/>
            <person name="Sinninghe Damste J.S."/>
        </authorList>
    </citation>
    <scope>NUCLEOTIDE SEQUENCE [LARGE SCALE GENOMIC DNA]</scope>
    <source>
        <strain evidence="1">NIOZ-UU82</strain>
    </source>
</reference>
<dbReference type="EMBL" id="JACNLL010000085">
    <property type="protein sequence ID" value="MBC8200201.1"/>
    <property type="molecule type" value="Genomic_DNA"/>
</dbReference>
<comment type="caution">
    <text evidence="1">The sequence shown here is derived from an EMBL/GenBank/DDBJ whole genome shotgun (WGS) entry which is preliminary data.</text>
</comment>